<keyword evidence="4" id="KW-1185">Reference proteome</keyword>
<protein>
    <submittedName>
        <fullName evidence="3">BAG domain-containing protein Samui</fullName>
    </submittedName>
</protein>
<dbReference type="PROSITE" id="PS51035">
    <property type="entry name" value="BAG"/>
    <property type="match status" value="1"/>
</dbReference>
<accession>A0A8T0F6A5</accession>
<feature type="compositionally biased region" description="Basic and acidic residues" evidence="1">
    <location>
        <begin position="198"/>
        <end position="214"/>
    </location>
</feature>
<feature type="region of interest" description="Disordered" evidence="1">
    <location>
        <begin position="169"/>
        <end position="216"/>
    </location>
</feature>
<evidence type="ECO:0000313" key="3">
    <source>
        <dbReference type="EMBL" id="KAF8786724.1"/>
    </source>
</evidence>
<dbReference type="Gene3D" id="1.20.58.120">
    <property type="entry name" value="BAG domain"/>
    <property type="match status" value="1"/>
</dbReference>
<dbReference type="SUPFAM" id="SSF63491">
    <property type="entry name" value="BAG domain"/>
    <property type="match status" value="1"/>
</dbReference>
<dbReference type="SMART" id="SM00264">
    <property type="entry name" value="BAG"/>
    <property type="match status" value="1"/>
</dbReference>
<dbReference type="InterPro" id="IPR003103">
    <property type="entry name" value="BAG_domain"/>
</dbReference>
<evidence type="ECO:0000259" key="2">
    <source>
        <dbReference type="PROSITE" id="PS51035"/>
    </source>
</evidence>
<dbReference type="Proteomes" id="UP000807504">
    <property type="component" value="Unassembled WGS sequence"/>
</dbReference>
<dbReference type="EMBL" id="JABXBU010000015">
    <property type="protein sequence ID" value="KAF8786724.1"/>
    <property type="molecule type" value="Genomic_DNA"/>
</dbReference>
<feature type="compositionally biased region" description="Basic and acidic residues" evidence="1">
    <location>
        <begin position="501"/>
        <end position="513"/>
    </location>
</feature>
<feature type="compositionally biased region" description="Basic and acidic residues" evidence="1">
    <location>
        <begin position="326"/>
        <end position="343"/>
    </location>
</feature>
<dbReference type="GO" id="GO:0051087">
    <property type="term" value="F:protein-folding chaperone binding"/>
    <property type="evidence" value="ECO:0007669"/>
    <property type="project" value="InterPro"/>
</dbReference>
<organism evidence="3 4">
    <name type="scientific">Argiope bruennichi</name>
    <name type="common">Wasp spider</name>
    <name type="synonym">Aranea bruennichi</name>
    <dbReference type="NCBI Taxonomy" id="94029"/>
    <lineage>
        <taxon>Eukaryota</taxon>
        <taxon>Metazoa</taxon>
        <taxon>Ecdysozoa</taxon>
        <taxon>Arthropoda</taxon>
        <taxon>Chelicerata</taxon>
        <taxon>Arachnida</taxon>
        <taxon>Araneae</taxon>
        <taxon>Araneomorphae</taxon>
        <taxon>Entelegynae</taxon>
        <taxon>Araneoidea</taxon>
        <taxon>Araneidae</taxon>
        <taxon>Argiope</taxon>
    </lineage>
</organism>
<feature type="region of interest" description="Disordered" evidence="1">
    <location>
        <begin position="299"/>
        <end position="358"/>
    </location>
</feature>
<feature type="compositionally biased region" description="Polar residues" evidence="1">
    <location>
        <begin position="514"/>
        <end position="524"/>
    </location>
</feature>
<gene>
    <name evidence="3" type="ORF">HNY73_008403</name>
</gene>
<reference evidence="3" key="1">
    <citation type="journal article" date="2020" name="bioRxiv">
        <title>Chromosome-level reference genome of the European wasp spider Argiope bruennichi: a resource for studies on range expansion and evolutionary adaptation.</title>
        <authorList>
            <person name="Sheffer M.M."/>
            <person name="Hoppe A."/>
            <person name="Krehenwinkel H."/>
            <person name="Uhl G."/>
            <person name="Kuss A.W."/>
            <person name="Jensen L."/>
            <person name="Jensen C."/>
            <person name="Gillespie R.G."/>
            <person name="Hoff K.J."/>
            <person name="Prost S."/>
        </authorList>
    </citation>
    <scope>NUCLEOTIDE SEQUENCE</scope>
</reference>
<reference evidence="3" key="2">
    <citation type="submission" date="2020-06" db="EMBL/GenBank/DDBJ databases">
        <authorList>
            <person name="Sheffer M."/>
        </authorList>
    </citation>
    <scope>NUCLEOTIDE SEQUENCE</scope>
</reference>
<name>A0A8T0F6A5_ARGBR</name>
<dbReference type="AlphaFoldDB" id="A0A8T0F6A5"/>
<proteinExistence type="predicted"/>
<evidence type="ECO:0000313" key="4">
    <source>
        <dbReference type="Proteomes" id="UP000807504"/>
    </source>
</evidence>
<feature type="domain" description="BAG" evidence="2">
    <location>
        <begin position="218"/>
        <end position="295"/>
    </location>
</feature>
<comment type="caution">
    <text evidence="3">The sequence shown here is derived from an EMBL/GenBank/DDBJ whole genome shotgun (WGS) entry which is preliminary data.</text>
</comment>
<dbReference type="InterPro" id="IPR036533">
    <property type="entry name" value="BAG_dom_sf"/>
</dbReference>
<dbReference type="Pfam" id="PF02179">
    <property type="entry name" value="BAG"/>
    <property type="match status" value="1"/>
</dbReference>
<sequence>MDFRRIPFQFTTTDPLKRQEELQRRFGLPANKGNMYVDFANPGAMGTRSDTNSASNSPRLQHRVPIFVEGQSEPVKPTVDAQNVDSGRRPHVRVIPIEIEGEDNTSKRHRWHSGSSELLKERVDGTSIPVENVKHPVQGPSPQSPKAPRVCNIPIKIEGSDHVIRPKSPVKTQKVKTPETPKHTGVKLNGCSASKVAKVNEKKESKSNEKKESPEQVTLKKIQNIEEKLKDYHADVEKFSGTNKEKQYRYLDEMLTRCMLELDEIDTMGLDTIRLARKAAVKKVQASIDLLESKIIKEESKQDQVSKESMEVESLANQSSENFEDTDMKTESVETEETKKSEETITSETNMDNQDGIETGSANIEMTDVLSEQINEKVENISIMETEDAVLKPDEKGGKEPVANIDSSTNKTIVTDEKMNVEVMEPVQITEIEAGADIVVSESEPVVEEPLSDSKDEKAIEMDLDSCNCESDLKLDETSSVQICEVENDSVSDLNKLEAGTSERSDQNLKMDVTETSDIPTETVSITDAQTAVDANVTTVPEQSAVSIDSNKDSNIIQS</sequence>
<feature type="compositionally biased region" description="Basic and acidic residues" evidence="1">
    <location>
        <begin position="299"/>
        <end position="310"/>
    </location>
</feature>
<feature type="region of interest" description="Disordered" evidence="1">
    <location>
        <begin position="498"/>
        <end position="524"/>
    </location>
</feature>
<evidence type="ECO:0000256" key="1">
    <source>
        <dbReference type="SAM" id="MobiDB-lite"/>
    </source>
</evidence>